<evidence type="ECO:0000256" key="1">
    <source>
        <dbReference type="ARBA" id="ARBA00006479"/>
    </source>
</evidence>
<dbReference type="RefSeq" id="WP_271633624.1">
    <property type="nucleotide sequence ID" value="NZ_CP094970.1"/>
</dbReference>
<dbReference type="PANTHER" id="PTHR18964:SF149">
    <property type="entry name" value="BIFUNCTIONAL UDP-N-ACETYLGLUCOSAMINE 2-EPIMERASE_N-ACETYLMANNOSAMINE KINASE"/>
    <property type="match status" value="1"/>
</dbReference>
<dbReference type="InterPro" id="IPR036388">
    <property type="entry name" value="WH-like_DNA-bd_sf"/>
</dbReference>
<evidence type="ECO:0000313" key="4">
    <source>
        <dbReference type="Proteomes" id="UP001164390"/>
    </source>
</evidence>
<keyword evidence="4" id="KW-1185">Reference proteome</keyword>
<dbReference type="InterPro" id="IPR000835">
    <property type="entry name" value="HTH_MarR-typ"/>
</dbReference>
<dbReference type="PANTHER" id="PTHR18964">
    <property type="entry name" value="ROK (REPRESSOR, ORF, KINASE) FAMILY"/>
    <property type="match status" value="1"/>
</dbReference>
<dbReference type="Gene3D" id="1.10.10.10">
    <property type="entry name" value="Winged helix-like DNA-binding domain superfamily/Winged helix DNA-binding domain"/>
    <property type="match status" value="1"/>
</dbReference>
<gene>
    <name evidence="3" type="ORF">L0C25_20385</name>
</gene>
<dbReference type="InterPro" id="IPR000600">
    <property type="entry name" value="ROK"/>
</dbReference>
<dbReference type="GO" id="GO:0003700">
    <property type="term" value="F:DNA-binding transcription factor activity"/>
    <property type="evidence" value="ECO:0007669"/>
    <property type="project" value="InterPro"/>
</dbReference>
<feature type="domain" description="HTH marR-type" evidence="2">
    <location>
        <begin position="9"/>
        <end position="57"/>
    </location>
</feature>
<dbReference type="KEGG" id="sgrg:L0C25_20385"/>
<organism evidence="3 4">
    <name type="scientific">Solicola gregarius</name>
    <dbReference type="NCBI Taxonomy" id="2908642"/>
    <lineage>
        <taxon>Bacteria</taxon>
        <taxon>Bacillati</taxon>
        <taxon>Actinomycetota</taxon>
        <taxon>Actinomycetes</taxon>
        <taxon>Propionibacteriales</taxon>
        <taxon>Nocardioidaceae</taxon>
        <taxon>Solicola</taxon>
    </lineage>
</organism>
<reference evidence="3" key="1">
    <citation type="submission" date="2022-01" db="EMBL/GenBank/DDBJ databases">
        <title>Nocardioidaceae gen. sp. A5X3R13.</title>
        <authorList>
            <person name="Lopez Marin M.A."/>
            <person name="Uhlik O."/>
        </authorList>
    </citation>
    <scope>NUCLEOTIDE SEQUENCE</scope>
    <source>
        <strain evidence="3">A5X3R13</strain>
    </source>
</reference>
<dbReference type="Gene3D" id="3.30.420.40">
    <property type="match status" value="2"/>
</dbReference>
<comment type="similarity">
    <text evidence="1">Belongs to the ROK (NagC/XylR) family.</text>
</comment>
<name>A0AA46YJR3_9ACTN</name>
<accession>A0AA46YJR3</accession>
<dbReference type="AlphaFoldDB" id="A0AA46YJR3"/>
<dbReference type="InterPro" id="IPR043129">
    <property type="entry name" value="ATPase_NBD"/>
</dbReference>
<dbReference type="SUPFAM" id="SSF53067">
    <property type="entry name" value="Actin-like ATPase domain"/>
    <property type="match status" value="1"/>
</dbReference>
<proteinExistence type="inferred from homology"/>
<dbReference type="InterPro" id="IPR036390">
    <property type="entry name" value="WH_DNA-bd_sf"/>
</dbReference>
<evidence type="ECO:0000313" key="3">
    <source>
        <dbReference type="EMBL" id="UYM04860.1"/>
    </source>
</evidence>
<dbReference type="Proteomes" id="UP001164390">
    <property type="component" value="Chromosome"/>
</dbReference>
<sequence>MRRHNLGTLLGHVHHNGEISRAALTSRMRLNRSTIAALVAELESLGLVEQRTPSGARSGAGRPSLDVRPGRIEAFVLATELRVDEITVARVGLGGQVLARASGSTPVSRDPEQVADALAVILTKLAAEAPARSRLVGVGVGIPGVVSDDGGLVRFGPNLGWTDVPFVRQLADRLDADVEIRAGNDADLGVMSEHIRGAAIGHDNVVFLSGDVGVGGGVIAGGRAMPGVGGYAGELGHMRMNPRGPVCRCGNRGCWETEIGAHAVASAVRFPHGDLAGLAARLASVRRPNDRLRTVGRSLGAGLANIVNIFNPEVVILGGVLRDVFPVVRDDVLSAVVKGALAAPGEQATITLPDLGADSVLLGAAELAFEPLLEDPSAVLERR</sequence>
<evidence type="ECO:0000259" key="2">
    <source>
        <dbReference type="Pfam" id="PF12802"/>
    </source>
</evidence>
<protein>
    <submittedName>
        <fullName evidence="3">ROK family protein</fullName>
    </submittedName>
</protein>
<dbReference type="Pfam" id="PF12802">
    <property type="entry name" value="MarR_2"/>
    <property type="match status" value="1"/>
</dbReference>
<dbReference type="EMBL" id="CP094970">
    <property type="protein sequence ID" value="UYM04860.1"/>
    <property type="molecule type" value="Genomic_DNA"/>
</dbReference>
<dbReference type="Pfam" id="PF00480">
    <property type="entry name" value="ROK"/>
    <property type="match status" value="1"/>
</dbReference>
<dbReference type="SUPFAM" id="SSF46785">
    <property type="entry name" value="Winged helix' DNA-binding domain"/>
    <property type="match status" value="1"/>
</dbReference>